<protein>
    <recommendedName>
        <fullName evidence="2">DUF1786 domain-containing protein</fullName>
    </recommendedName>
</protein>
<dbReference type="InterPro" id="IPR014846">
    <property type="entry name" value="DUF1786_pyruvate_format-lyase"/>
</dbReference>
<organism evidence="1">
    <name type="scientific">hydrocarbon metagenome</name>
    <dbReference type="NCBI Taxonomy" id="938273"/>
    <lineage>
        <taxon>unclassified sequences</taxon>
        <taxon>metagenomes</taxon>
        <taxon>ecological metagenomes</taxon>
    </lineage>
</organism>
<proteinExistence type="predicted"/>
<name>A0A0W8G8P8_9ZZZZ</name>
<dbReference type="AlphaFoldDB" id="A0A0W8G8P8"/>
<gene>
    <name evidence="1" type="ORF">ASZ90_000613</name>
</gene>
<comment type="caution">
    <text evidence="1">The sequence shown here is derived from an EMBL/GenBank/DDBJ whole genome shotgun (WGS) entry which is preliminary data.</text>
</comment>
<evidence type="ECO:0000313" key="1">
    <source>
        <dbReference type="EMBL" id="KUG29485.1"/>
    </source>
</evidence>
<evidence type="ECO:0008006" key="2">
    <source>
        <dbReference type="Google" id="ProtNLM"/>
    </source>
</evidence>
<sequence>MSRTTLCLDIGSGTQDVLYHDPSLDPENCPKFVLPSPAKMVAARIRELTAAGRDIHLFGTNMGGGFTRAVSAHLGAGRAVSCTPAAAFSLGDDMTRLENMGIELTDDCPPGHAAVALADYDPGFWRAFLGAAGLPMPDHVAAAAQDHGFAPGVSNRRSRFTLWETFLAGADGRPEALVYETPPVMLTRLMALRDAIGGGMTADTASAAVLGALYDPDVAAACDEAGAVILNMGNSHILGALVFGGRMFGIYEQHQGIREPAAVWEDLEVFRRGELTLDMVFDAGGHGCMTLPLPPEARGFRQTFILGPRRGLLRGHEAVFPCPGGDMMLAGCFGLVRGMSRQNTSMK</sequence>
<reference evidence="1" key="1">
    <citation type="journal article" date="2015" name="Proc. Natl. Acad. Sci. U.S.A.">
        <title>Networks of energetic and metabolic interactions define dynamics in microbial communities.</title>
        <authorList>
            <person name="Embree M."/>
            <person name="Liu J.K."/>
            <person name="Al-Bassam M.M."/>
            <person name="Zengler K."/>
        </authorList>
    </citation>
    <scope>NUCLEOTIDE SEQUENCE</scope>
</reference>
<accession>A0A0W8G8P8</accession>
<dbReference type="EMBL" id="LNQE01000077">
    <property type="protein sequence ID" value="KUG29485.1"/>
    <property type="molecule type" value="Genomic_DNA"/>
</dbReference>
<dbReference type="Pfam" id="PF08735">
    <property type="entry name" value="DUF1786"/>
    <property type="match status" value="1"/>
</dbReference>